<gene>
    <name evidence="8" type="ORF">SAMN04489727_6482</name>
</gene>
<dbReference type="RefSeq" id="WP_244170416.1">
    <property type="nucleotide sequence ID" value="NZ_FNSO01000004.1"/>
</dbReference>
<dbReference type="InterPro" id="IPR017941">
    <property type="entry name" value="Rieske_2Fe-2S"/>
</dbReference>
<dbReference type="PRINTS" id="PR00090">
    <property type="entry name" value="RNGDIOXGNASE"/>
</dbReference>
<evidence type="ECO:0000256" key="3">
    <source>
        <dbReference type="ARBA" id="ARBA00022723"/>
    </source>
</evidence>
<keyword evidence="5" id="KW-0408">Iron</keyword>
<evidence type="ECO:0000313" key="8">
    <source>
        <dbReference type="EMBL" id="SED11601.1"/>
    </source>
</evidence>
<name>A0A1H4Y366_9PSEU</name>
<dbReference type="Gene3D" id="3.90.380.10">
    <property type="entry name" value="Naphthalene 1,2-dioxygenase Alpha Subunit, Chain A, domain 1"/>
    <property type="match status" value="1"/>
</dbReference>
<keyword evidence="3" id="KW-0479">Metal-binding</keyword>
<dbReference type="GO" id="GO:0051537">
    <property type="term" value="F:2 iron, 2 sulfur cluster binding"/>
    <property type="evidence" value="ECO:0007669"/>
    <property type="project" value="UniProtKB-KW"/>
</dbReference>
<evidence type="ECO:0000256" key="5">
    <source>
        <dbReference type="ARBA" id="ARBA00023004"/>
    </source>
</evidence>
<dbReference type="SUPFAM" id="SSF50022">
    <property type="entry name" value="ISP domain"/>
    <property type="match status" value="1"/>
</dbReference>
<dbReference type="STRING" id="208445.SAMN04489727_6482"/>
<dbReference type="PANTHER" id="PTHR43756">
    <property type="entry name" value="CHOLINE MONOOXYGENASE, CHLOROPLASTIC"/>
    <property type="match status" value="1"/>
</dbReference>
<evidence type="ECO:0000256" key="1">
    <source>
        <dbReference type="ARBA" id="ARBA00001962"/>
    </source>
</evidence>
<dbReference type="EMBL" id="FNSO01000004">
    <property type="protein sequence ID" value="SED11601.1"/>
    <property type="molecule type" value="Genomic_DNA"/>
</dbReference>
<dbReference type="InterPro" id="IPR015879">
    <property type="entry name" value="Ring_hydroxy_dOase_asu_C_dom"/>
</dbReference>
<evidence type="ECO:0000256" key="2">
    <source>
        <dbReference type="ARBA" id="ARBA00022714"/>
    </source>
</evidence>
<protein>
    <submittedName>
        <fullName evidence="8">Rieske 2Fe-2S family protein</fullName>
    </submittedName>
</protein>
<dbReference type="Pfam" id="PF00848">
    <property type="entry name" value="Ring_hydroxyl_A"/>
    <property type="match status" value="1"/>
</dbReference>
<comment type="cofactor">
    <cofactor evidence="1">
        <name>Fe cation</name>
        <dbReference type="ChEBI" id="CHEBI:24875"/>
    </cofactor>
</comment>
<evidence type="ECO:0000313" key="9">
    <source>
        <dbReference type="Proteomes" id="UP000199622"/>
    </source>
</evidence>
<dbReference type="Pfam" id="PF00355">
    <property type="entry name" value="Rieske"/>
    <property type="match status" value="1"/>
</dbReference>
<organism evidence="8 9">
    <name type="scientific">Amycolatopsis tolypomycina</name>
    <dbReference type="NCBI Taxonomy" id="208445"/>
    <lineage>
        <taxon>Bacteria</taxon>
        <taxon>Bacillati</taxon>
        <taxon>Actinomycetota</taxon>
        <taxon>Actinomycetes</taxon>
        <taxon>Pseudonocardiales</taxon>
        <taxon>Pseudonocardiaceae</taxon>
        <taxon>Amycolatopsis</taxon>
    </lineage>
</organism>
<dbReference type="InterPro" id="IPR001663">
    <property type="entry name" value="Rng_hydr_dOase-A"/>
</dbReference>
<dbReference type="Gene3D" id="2.102.10.10">
    <property type="entry name" value="Rieske [2Fe-2S] iron-sulphur domain"/>
    <property type="match status" value="1"/>
</dbReference>
<evidence type="ECO:0000256" key="4">
    <source>
        <dbReference type="ARBA" id="ARBA00023002"/>
    </source>
</evidence>
<dbReference type="PROSITE" id="PS51296">
    <property type="entry name" value="RIESKE"/>
    <property type="match status" value="1"/>
</dbReference>
<keyword evidence="4" id="KW-0560">Oxidoreductase</keyword>
<evidence type="ECO:0000259" key="7">
    <source>
        <dbReference type="PROSITE" id="PS51296"/>
    </source>
</evidence>
<dbReference type="GO" id="GO:0016705">
    <property type="term" value="F:oxidoreductase activity, acting on paired donors, with incorporation or reduction of molecular oxygen"/>
    <property type="evidence" value="ECO:0007669"/>
    <property type="project" value="UniProtKB-ARBA"/>
</dbReference>
<dbReference type="InterPro" id="IPR036922">
    <property type="entry name" value="Rieske_2Fe-2S_sf"/>
</dbReference>
<accession>A0A1H4Y366</accession>
<sequence length="377" mass="42609">MSTTRDSVLMPTLGSHYYTDDAVFEAENELIFESQWYYVGRADEIPAPGRFLRRRVGRETVLLVRGRDQVIRGFLNVCRHRGAQLCLTETGDTGKAIRCPYHAWTYGLDGRLITAPNWQAMDSLDRDGYGLHDVHVEQWEGLLWVSLAERPEPLRDQLRPQIEARLADYAKFERYDLGGLKVGGRVEYDVAANWKLIYENFQECYHCGTIHPELVHTIPEFQSPAMGTGGYDPTGYAIAAELDSFSLSGRTVLPTLPHLLPEDDRLYYGMVVRPNCFISLVSDHVIVHRFEPLAPDRTKAVCEWLFPAEVIDSGGYDVSDAIALFGKVNEQDFAAAQWCQPNMSSRAYRDGGVLVPSEQTQIGVFYQWYLASLGEVA</sequence>
<keyword evidence="9" id="KW-1185">Reference proteome</keyword>
<dbReference type="GO" id="GO:0005506">
    <property type="term" value="F:iron ion binding"/>
    <property type="evidence" value="ECO:0007669"/>
    <property type="project" value="InterPro"/>
</dbReference>
<keyword evidence="2" id="KW-0001">2Fe-2S</keyword>
<dbReference type="CDD" id="cd03469">
    <property type="entry name" value="Rieske_RO_Alpha_N"/>
    <property type="match status" value="1"/>
</dbReference>
<dbReference type="Proteomes" id="UP000199622">
    <property type="component" value="Unassembled WGS sequence"/>
</dbReference>
<dbReference type="GO" id="GO:0004497">
    <property type="term" value="F:monooxygenase activity"/>
    <property type="evidence" value="ECO:0007669"/>
    <property type="project" value="UniProtKB-ARBA"/>
</dbReference>
<keyword evidence="6" id="KW-0411">Iron-sulfur</keyword>
<feature type="domain" description="Rieske" evidence="7">
    <location>
        <begin position="36"/>
        <end position="145"/>
    </location>
</feature>
<dbReference type="AlphaFoldDB" id="A0A1H4Y366"/>
<evidence type="ECO:0000256" key="6">
    <source>
        <dbReference type="ARBA" id="ARBA00023014"/>
    </source>
</evidence>
<proteinExistence type="predicted"/>
<reference evidence="9" key="1">
    <citation type="submission" date="2016-10" db="EMBL/GenBank/DDBJ databases">
        <authorList>
            <person name="Varghese N."/>
            <person name="Submissions S."/>
        </authorList>
    </citation>
    <scope>NUCLEOTIDE SEQUENCE [LARGE SCALE GENOMIC DNA]</scope>
    <source>
        <strain evidence="9">DSM 44544</strain>
    </source>
</reference>
<dbReference type="PANTHER" id="PTHR43756:SF5">
    <property type="entry name" value="CHOLINE MONOOXYGENASE, CHLOROPLASTIC"/>
    <property type="match status" value="1"/>
</dbReference>
<dbReference type="SUPFAM" id="SSF55961">
    <property type="entry name" value="Bet v1-like"/>
    <property type="match status" value="1"/>
</dbReference>